<organism evidence="6 7">
    <name type="scientific">Ciona intestinalis</name>
    <name type="common">Transparent sea squirt</name>
    <name type="synonym">Ascidia intestinalis</name>
    <dbReference type="NCBI Taxonomy" id="7719"/>
    <lineage>
        <taxon>Eukaryota</taxon>
        <taxon>Metazoa</taxon>
        <taxon>Chordata</taxon>
        <taxon>Tunicata</taxon>
        <taxon>Ascidiacea</taxon>
        <taxon>Phlebobranchia</taxon>
        <taxon>Cionidae</taxon>
        <taxon>Ciona</taxon>
    </lineage>
</organism>
<evidence type="ECO:0000256" key="1">
    <source>
        <dbReference type="ARBA" id="ARBA00022723"/>
    </source>
</evidence>
<dbReference type="PANTHER" id="PTHR34524:SF15">
    <property type="entry name" value="EF-HAND DOMAIN-CONTAINING PROTEIN"/>
    <property type="match status" value="1"/>
</dbReference>
<dbReference type="Ensembl" id="ENSCINT00000013505.3">
    <property type="protein sequence ID" value="ENSCINP00000013505.3"/>
    <property type="gene ID" value="ENSCING00000006577.3"/>
</dbReference>
<reference evidence="6" key="4">
    <citation type="submission" date="2025-09" db="UniProtKB">
        <authorList>
            <consortium name="Ensembl"/>
        </authorList>
    </citation>
    <scope>IDENTIFICATION</scope>
</reference>
<protein>
    <submittedName>
        <fullName evidence="6">Calcyphosin-2</fullName>
    </submittedName>
</protein>
<dbReference type="PROSITE" id="PS50222">
    <property type="entry name" value="EF_HAND_2"/>
    <property type="match status" value="2"/>
</dbReference>
<dbReference type="GO" id="GO:0005509">
    <property type="term" value="F:calcium ion binding"/>
    <property type="evidence" value="ECO:0007669"/>
    <property type="project" value="InterPro"/>
</dbReference>
<dbReference type="Pfam" id="PF13499">
    <property type="entry name" value="EF-hand_7"/>
    <property type="match status" value="1"/>
</dbReference>
<dbReference type="InParanoid" id="F6R1D0"/>
<feature type="domain" description="EF-hand" evidence="5">
    <location>
        <begin position="291"/>
        <end position="326"/>
    </location>
</feature>
<feature type="domain" description="EF-hand" evidence="5">
    <location>
        <begin position="255"/>
        <end position="290"/>
    </location>
</feature>
<dbReference type="AlphaFoldDB" id="F6R1D0"/>
<dbReference type="STRING" id="7719.ENSCINP00000013505"/>
<evidence type="ECO:0000313" key="6">
    <source>
        <dbReference type="Ensembl" id="ENSCINP00000013505.3"/>
    </source>
</evidence>
<dbReference type="PROSITE" id="PS00018">
    <property type="entry name" value="EF_HAND_1"/>
    <property type="match status" value="2"/>
</dbReference>
<sequence>MAKFQTEYTSKPYTGLHELRKYAAEEQLIQKQKQDIIEQVLIDQLSKHVISDAEQDKDPSRQNPCDPSSNINAAPLRFRSRRLHNTQVSTVGASTESKLKSRTTFGGRIITRDGRDALRELFGFYFHIDQTLTVYEYRRFGKNTNKALPLIERGKYCHVVGRRKGKQYSAVDFGLGRNISFSTKNLAHLPDSLKQNPTLVIRICEVTSSQTNSNWDLESSDRGDGSDTALERNDRKITLKVQSLIRQKIGDRSVSIVVGLGKLFRQLDRSGDGRLDKQELQRAMEKFNLTLPPQDFQAVWRVVDENNDGAIDYGEFMRSFIGEMNETRNSIVRKVFKKIDPHKTGYVKLLDMQKLYCVKNHPLVVADKFSETEMKENFMTSFNELSSKNNGQISYVEFDEYYEGVSLTVANDGDFINMMRNCWGV</sequence>
<evidence type="ECO:0000313" key="7">
    <source>
        <dbReference type="Proteomes" id="UP000008144"/>
    </source>
</evidence>
<feature type="compositionally biased region" description="Basic and acidic residues" evidence="4">
    <location>
        <begin position="51"/>
        <end position="60"/>
    </location>
</feature>
<reference evidence="6" key="2">
    <citation type="journal article" date="2008" name="Genome Biol.">
        <title>Improved genome assembly and evidence-based global gene model set for the chordate Ciona intestinalis: new insight into intron and operon populations.</title>
        <authorList>
            <person name="Satou Y."/>
            <person name="Mineta K."/>
            <person name="Ogasawara M."/>
            <person name="Sasakura Y."/>
            <person name="Shoguchi E."/>
            <person name="Ueno K."/>
            <person name="Yamada L."/>
            <person name="Matsumoto J."/>
            <person name="Wasserscheid J."/>
            <person name="Dewar K."/>
            <person name="Wiley G.B."/>
            <person name="Macmil S.L."/>
            <person name="Roe B.A."/>
            <person name="Zeller R.W."/>
            <person name="Hastings K.E."/>
            <person name="Lemaire P."/>
            <person name="Lindquist E."/>
            <person name="Endo T."/>
            <person name="Hotta K."/>
            <person name="Inaba K."/>
        </authorList>
    </citation>
    <scope>NUCLEOTIDE SEQUENCE [LARGE SCALE GENOMIC DNA]</scope>
    <source>
        <strain evidence="6">wild type</strain>
    </source>
</reference>
<evidence type="ECO:0000256" key="4">
    <source>
        <dbReference type="SAM" id="MobiDB-lite"/>
    </source>
</evidence>
<dbReference type="GeneTree" id="ENSGT00940000159670"/>
<evidence type="ECO:0000256" key="3">
    <source>
        <dbReference type="ARBA" id="ARBA00022837"/>
    </source>
</evidence>
<dbReference type="EMBL" id="EAAA01001370">
    <property type="status" value="NOT_ANNOTATED_CDS"/>
    <property type="molecule type" value="Genomic_DNA"/>
</dbReference>
<dbReference type="Gene3D" id="1.10.238.10">
    <property type="entry name" value="EF-hand"/>
    <property type="match status" value="2"/>
</dbReference>
<keyword evidence="7" id="KW-1185">Reference proteome</keyword>
<evidence type="ECO:0000256" key="2">
    <source>
        <dbReference type="ARBA" id="ARBA00022737"/>
    </source>
</evidence>
<feature type="region of interest" description="Disordered" evidence="4">
    <location>
        <begin position="51"/>
        <end position="74"/>
    </location>
</feature>
<accession>F6R1D0</accession>
<dbReference type="CDD" id="cd00051">
    <property type="entry name" value="EFh"/>
    <property type="match status" value="1"/>
</dbReference>
<dbReference type="SUPFAM" id="SSF47473">
    <property type="entry name" value="EF-hand"/>
    <property type="match status" value="1"/>
</dbReference>
<dbReference type="SMART" id="SM00054">
    <property type="entry name" value="EFh"/>
    <property type="match status" value="2"/>
</dbReference>
<dbReference type="InterPro" id="IPR051581">
    <property type="entry name" value="Ca-bind"/>
</dbReference>
<keyword evidence="1" id="KW-0479">Metal-binding</keyword>
<dbReference type="InterPro" id="IPR011992">
    <property type="entry name" value="EF-hand-dom_pair"/>
</dbReference>
<dbReference type="InterPro" id="IPR002048">
    <property type="entry name" value="EF_hand_dom"/>
</dbReference>
<gene>
    <name evidence="6" type="primary">LOC100178790</name>
</gene>
<reference evidence="7" key="1">
    <citation type="journal article" date="2002" name="Science">
        <title>The draft genome of Ciona intestinalis: insights into chordate and vertebrate origins.</title>
        <authorList>
            <person name="Dehal P."/>
            <person name="Satou Y."/>
            <person name="Campbell R.K."/>
            <person name="Chapman J."/>
            <person name="Degnan B."/>
            <person name="De Tomaso A."/>
            <person name="Davidson B."/>
            <person name="Di Gregorio A."/>
            <person name="Gelpke M."/>
            <person name="Goodstein D.M."/>
            <person name="Harafuji N."/>
            <person name="Hastings K.E."/>
            <person name="Ho I."/>
            <person name="Hotta K."/>
            <person name="Huang W."/>
            <person name="Kawashima T."/>
            <person name="Lemaire P."/>
            <person name="Martinez D."/>
            <person name="Meinertzhagen I.A."/>
            <person name="Necula S."/>
            <person name="Nonaka M."/>
            <person name="Putnam N."/>
            <person name="Rash S."/>
            <person name="Saiga H."/>
            <person name="Satake M."/>
            <person name="Terry A."/>
            <person name="Yamada L."/>
            <person name="Wang H.G."/>
            <person name="Awazu S."/>
            <person name="Azumi K."/>
            <person name="Boore J."/>
            <person name="Branno M."/>
            <person name="Chin-Bow S."/>
            <person name="DeSantis R."/>
            <person name="Doyle S."/>
            <person name="Francino P."/>
            <person name="Keys D.N."/>
            <person name="Haga S."/>
            <person name="Hayashi H."/>
            <person name="Hino K."/>
            <person name="Imai K.S."/>
            <person name="Inaba K."/>
            <person name="Kano S."/>
            <person name="Kobayashi K."/>
            <person name="Kobayashi M."/>
            <person name="Lee B.I."/>
            <person name="Makabe K.W."/>
            <person name="Manohar C."/>
            <person name="Matassi G."/>
            <person name="Medina M."/>
            <person name="Mochizuki Y."/>
            <person name="Mount S."/>
            <person name="Morishita T."/>
            <person name="Miura S."/>
            <person name="Nakayama A."/>
            <person name="Nishizaka S."/>
            <person name="Nomoto H."/>
            <person name="Ohta F."/>
            <person name="Oishi K."/>
            <person name="Rigoutsos I."/>
            <person name="Sano M."/>
            <person name="Sasaki A."/>
            <person name="Sasakura Y."/>
            <person name="Shoguchi E."/>
            <person name="Shin-i T."/>
            <person name="Spagnuolo A."/>
            <person name="Stainier D."/>
            <person name="Suzuki M.M."/>
            <person name="Tassy O."/>
            <person name="Takatori N."/>
            <person name="Tokuoka M."/>
            <person name="Yagi K."/>
            <person name="Yoshizaki F."/>
            <person name="Wada S."/>
            <person name="Zhang C."/>
            <person name="Hyatt P.D."/>
            <person name="Larimer F."/>
            <person name="Detter C."/>
            <person name="Doggett N."/>
            <person name="Glavina T."/>
            <person name="Hawkins T."/>
            <person name="Richardson P."/>
            <person name="Lucas S."/>
            <person name="Kohara Y."/>
            <person name="Levine M."/>
            <person name="Satoh N."/>
            <person name="Rokhsar D.S."/>
        </authorList>
    </citation>
    <scope>NUCLEOTIDE SEQUENCE [LARGE SCALE GENOMIC DNA]</scope>
</reference>
<reference evidence="6" key="3">
    <citation type="submission" date="2025-08" db="UniProtKB">
        <authorList>
            <consortium name="Ensembl"/>
        </authorList>
    </citation>
    <scope>IDENTIFICATION</scope>
</reference>
<proteinExistence type="predicted"/>
<dbReference type="HOGENOM" id="CLU_036726_2_0_1"/>
<dbReference type="PANTHER" id="PTHR34524">
    <property type="entry name" value="CALCYPHOSIN"/>
    <property type="match status" value="1"/>
</dbReference>
<dbReference type="InterPro" id="IPR018247">
    <property type="entry name" value="EF_Hand_1_Ca_BS"/>
</dbReference>
<keyword evidence="3" id="KW-0106">Calcium</keyword>
<feature type="compositionally biased region" description="Polar residues" evidence="4">
    <location>
        <begin position="61"/>
        <end position="72"/>
    </location>
</feature>
<dbReference type="Proteomes" id="UP000008144">
    <property type="component" value="Chromosome 2"/>
</dbReference>
<name>F6R1D0_CIOIN</name>
<evidence type="ECO:0000259" key="5">
    <source>
        <dbReference type="PROSITE" id="PS50222"/>
    </source>
</evidence>
<dbReference type="Pfam" id="PF13405">
    <property type="entry name" value="EF-hand_6"/>
    <property type="match status" value="1"/>
</dbReference>
<dbReference type="OMA" id="ESAWLIM"/>
<keyword evidence="2" id="KW-0677">Repeat</keyword>